<dbReference type="EMBL" id="BGZK01000881">
    <property type="protein sequence ID" value="GBP63840.1"/>
    <property type="molecule type" value="Genomic_DNA"/>
</dbReference>
<proteinExistence type="predicted"/>
<evidence type="ECO:0000313" key="2">
    <source>
        <dbReference type="EMBL" id="GBP63840.1"/>
    </source>
</evidence>
<evidence type="ECO:0000313" key="3">
    <source>
        <dbReference type="Proteomes" id="UP000299102"/>
    </source>
</evidence>
<sequence>MTDEMDHLTEGCMIRDAKCAKRPPRTATGRGVTKNVKLCVRASVVDDKSVTKVVDEQGPPQAQVSQRRRRAFCGPPDA</sequence>
<organism evidence="2 3">
    <name type="scientific">Eumeta variegata</name>
    <name type="common">Bagworm moth</name>
    <name type="synonym">Eumeta japonica</name>
    <dbReference type="NCBI Taxonomy" id="151549"/>
    <lineage>
        <taxon>Eukaryota</taxon>
        <taxon>Metazoa</taxon>
        <taxon>Ecdysozoa</taxon>
        <taxon>Arthropoda</taxon>
        <taxon>Hexapoda</taxon>
        <taxon>Insecta</taxon>
        <taxon>Pterygota</taxon>
        <taxon>Neoptera</taxon>
        <taxon>Endopterygota</taxon>
        <taxon>Lepidoptera</taxon>
        <taxon>Glossata</taxon>
        <taxon>Ditrysia</taxon>
        <taxon>Tineoidea</taxon>
        <taxon>Psychidae</taxon>
        <taxon>Oiketicinae</taxon>
        <taxon>Eumeta</taxon>
    </lineage>
</organism>
<accession>A0A4C1XL60</accession>
<evidence type="ECO:0000256" key="1">
    <source>
        <dbReference type="SAM" id="MobiDB-lite"/>
    </source>
</evidence>
<comment type="caution">
    <text evidence="2">The sequence shown here is derived from an EMBL/GenBank/DDBJ whole genome shotgun (WGS) entry which is preliminary data.</text>
</comment>
<name>A0A4C1XL60_EUMVA</name>
<dbReference type="Proteomes" id="UP000299102">
    <property type="component" value="Unassembled WGS sequence"/>
</dbReference>
<feature type="region of interest" description="Disordered" evidence="1">
    <location>
        <begin position="52"/>
        <end position="78"/>
    </location>
</feature>
<gene>
    <name evidence="2" type="ORF">EVAR_48099_1</name>
</gene>
<dbReference type="AlphaFoldDB" id="A0A4C1XL60"/>
<reference evidence="2 3" key="1">
    <citation type="journal article" date="2019" name="Commun. Biol.">
        <title>The bagworm genome reveals a unique fibroin gene that provides high tensile strength.</title>
        <authorList>
            <person name="Kono N."/>
            <person name="Nakamura H."/>
            <person name="Ohtoshi R."/>
            <person name="Tomita M."/>
            <person name="Numata K."/>
            <person name="Arakawa K."/>
        </authorList>
    </citation>
    <scope>NUCLEOTIDE SEQUENCE [LARGE SCALE GENOMIC DNA]</scope>
</reference>
<protein>
    <submittedName>
        <fullName evidence="2">Uncharacterized protein</fullName>
    </submittedName>
</protein>
<keyword evidence="3" id="KW-1185">Reference proteome</keyword>